<dbReference type="EMBL" id="AGBW02012469">
    <property type="protein sequence ID" value="OWR45006.1"/>
    <property type="molecule type" value="Genomic_DNA"/>
</dbReference>
<organism evidence="5 6">
    <name type="scientific">Danaus plexippus plexippus</name>
    <dbReference type="NCBI Taxonomy" id="278856"/>
    <lineage>
        <taxon>Eukaryota</taxon>
        <taxon>Metazoa</taxon>
        <taxon>Ecdysozoa</taxon>
        <taxon>Arthropoda</taxon>
        <taxon>Hexapoda</taxon>
        <taxon>Insecta</taxon>
        <taxon>Pterygota</taxon>
        <taxon>Neoptera</taxon>
        <taxon>Endopterygota</taxon>
        <taxon>Lepidoptera</taxon>
        <taxon>Glossata</taxon>
        <taxon>Ditrysia</taxon>
        <taxon>Papilionoidea</taxon>
        <taxon>Nymphalidae</taxon>
        <taxon>Danainae</taxon>
        <taxon>Danaini</taxon>
        <taxon>Danaina</taxon>
        <taxon>Danaus</taxon>
        <taxon>Danaus</taxon>
    </lineage>
</organism>
<dbReference type="Gene3D" id="3.40.33.10">
    <property type="entry name" value="CAP"/>
    <property type="match status" value="1"/>
</dbReference>
<dbReference type="AlphaFoldDB" id="A0A212EU38"/>
<feature type="region of interest" description="Disordered" evidence="3">
    <location>
        <begin position="88"/>
        <end position="107"/>
    </location>
</feature>
<evidence type="ECO:0000256" key="3">
    <source>
        <dbReference type="SAM" id="MobiDB-lite"/>
    </source>
</evidence>
<dbReference type="InterPro" id="IPR014044">
    <property type="entry name" value="CAP_dom"/>
</dbReference>
<protein>
    <submittedName>
        <fullName evidence="5">SCP-related protein</fullName>
    </submittedName>
</protein>
<dbReference type="Pfam" id="PF00188">
    <property type="entry name" value="CAP"/>
    <property type="match status" value="1"/>
</dbReference>
<feature type="non-terminal residue" evidence="5">
    <location>
        <position position="1"/>
    </location>
</feature>
<feature type="domain" description="SCP" evidence="4">
    <location>
        <begin position="6"/>
        <end position="85"/>
    </location>
</feature>
<reference evidence="5 6" key="1">
    <citation type="journal article" date="2011" name="Cell">
        <title>The monarch butterfly genome yields insights into long-distance migration.</title>
        <authorList>
            <person name="Zhan S."/>
            <person name="Merlin C."/>
            <person name="Boore J.L."/>
            <person name="Reppert S.M."/>
        </authorList>
    </citation>
    <scope>NUCLEOTIDE SEQUENCE [LARGE SCALE GENOMIC DNA]</scope>
    <source>
        <strain evidence="5">F-2</strain>
    </source>
</reference>
<dbReference type="KEGG" id="dpl:KGM_209001B"/>
<dbReference type="Proteomes" id="UP000007151">
    <property type="component" value="Unassembled WGS sequence"/>
</dbReference>
<gene>
    <name evidence="5" type="ORF">KGM_209001B</name>
</gene>
<keyword evidence="2" id="KW-0964">Secreted</keyword>
<evidence type="ECO:0000259" key="4">
    <source>
        <dbReference type="Pfam" id="PF00188"/>
    </source>
</evidence>
<comment type="subcellular location">
    <subcellularLocation>
        <location evidence="1">Secreted</location>
    </subcellularLocation>
</comment>
<name>A0A212EU38_DANPL</name>
<dbReference type="InParanoid" id="A0A212EU38"/>
<evidence type="ECO:0000313" key="6">
    <source>
        <dbReference type="Proteomes" id="UP000007151"/>
    </source>
</evidence>
<keyword evidence="6" id="KW-1185">Reference proteome</keyword>
<dbReference type="CDD" id="cd05380">
    <property type="entry name" value="CAP_euk"/>
    <property type="match status" value="1"/>
</dbReference>
<accession>A0A212EU38</accession>
<evidence type="ECO:0000313" key="5">
    <source>
        <dbReference type="EMBL" id="OWR45006.1"/>
    </source>
</evidence>
<comment type="caution">
    <text evidence="5">The sequence shown here is derived from an EMBL/GenBank/DDBJ whole genome shotgun (WGS) entry which is preliminary data.</text>
</comment>
<dbReference type="SUPFAM" id="SSF55797">
    <property type="entry name" value="PR-1-like"/>
    <property type="match status" value="1"/>
</dbReference>
<evidence type="ECO:0000256" key="1">
    <source>
        <dbReference type="ARBA" id="ARBA00004613"/>
    </source>
</evidence>
<dbReference type="GO" id="GO:0005576">
    <property type="term" value="C:extracellular region"/>
    <property type="evidence" value="ECO:0007669"/>
    <property type="project" value="UniProtKB-SubCell"/>
</dbReference>
<evidence type="ECO:0000256" key="2">
    <source>
        <dbReference type="ARBA" id="ARBA00022525"/>
    </source>
</evidence>
<dbReference type="InterPro" id="IPR035940">
    <property type="entry name" value="CAP_sf"/>
</dbReference>
<proteinExistence type="predicted"/>
<sequence length="146" mass="17023">SGRFQINQNTLKIVSSEEDYKVVINDVLDTWFNENDKYTYGPFTGYEDEFGDYLRMAQSKAKYIGCGMSERDEDGWKAFYVVCNYGPSNEKYKSQEPYSTSAPNDQLEYDPEEYEHRYVERSQSSDNFNESVEKALEGAFKMSFVC</sequence>